<accession>A0A0G1SM98</accession>
<organism evidence="7 8">
    <name type="scientific">Berkelbacteria bacterium GW2011_GWA2_46_7</name>
    <dbReference type="NCBI Taxonomy" id="1618335"/>
    <lineage>
        <taxon>Bacteria</taxon>
        <taxon>Candidatus Berkelbacteria</taxon>
    </lineage>
</organism>
<evidence type="ECO:0000256" key="1">
    <source>
        <dbReference type="ARBA" id="ARBA00006242"/>
    </source>
</evidence>
<dbReference type="InterPro" id="IPR005706">
    <property type="entry name" value="Ribosomal_uS2_bac/mit/plastid"/>
</dbReference>
<dbReference type="SUPFAM" id="SSF52313">
    <property type="entry name" value="Ribosomal protein S2"/>
    <property type="match status" value="1"/>
</dbReference>
<comment type="caution">
    <text evidence="7">The sequence shown here is derived from an EMBL/GenBank/DDBJ whole genome shotgun (WGS) entry which is preliminary data.</text>
</comment>
<dbReference type="InterPro" id="IPR001865">
    <property type="entry name" value="Ribosomal_uS2"/>
</dbReference>
<evidence type="ECO:0000256" key="4">
    <source>
        <dbReference type="ARBA" id="ARBA00035256"/>
    </source>
</evidence>
<dbReference type="Gene3D" id="3.40.50.10490">
    <property type="entry name" value="Glucose-6-phosphate isomerase like protein, domain 1"/>
    <property type="match status" value="1"/>
</dbReference>
<feature type="compositionally biased region" description="Basic and acidic residues" evidence="6">
    <location>
        <begin position="236"/>
        <end position="262"/>
    </location>
</feature>
<dbReference type="Gene3D" id="1.10.287.610">
    <property type="entry name" value="Helix hairpin bin"/>
    <property type="match status" value="1"/>
</dbReference>
<evidence type="ECO:0000256" key="2">
    <source>
        <dbReference type="ARBA" id="ARBA00022980"/>
    </source>
</evidence>
<dbReference type="PANTHER" id="PTHR12534:SF0">
    <property type="entry name" value="SMALL RIBOSOMAL SUBUNIT PROTEIN US2M"/>
    <property type="match status" value="1"/>
</dbReference>
<proteinExistence type="inferred from homology"/>
<dbReference type="NCBIfam" id="TIGR01011">
    <property type="entry name" value="rpsB_bact"/>
    <property type="match status" value="1"/>
</dbReference>
<dbReference type="HAMAP" id="MF_00291_B">
    <property type="entry name" value="Ribosomal_uS2_B"/>
    <property type="match status" value="1"/>
</dbReference>
<dbReference type="InterPro" id="IPR023591">
    <property type="entry name" value="Ribosomal_uS2_flav_dom_sf"/>
</dbReference>
<evidence type="ECO:0000313" key="7">
    <source>
        <dbReference type="EMBL" id="KKU43158.1"/>
    </source>
</evidence>
<dbReference type="EMBL" id="LCMV01000034">
    <property type="protein sequence ID" value="KKU43158.1"/>
    <property type="molecule type" value="Genomic_DNA"/>
</dbReference>
<gene>
    <name evidence="5" type="primary">rpsB</name>
    <name evidence="7" type="ORF">UX60_C0034G0010</name>
</gene>
<evidence type="ECO:0000313" key="8">
    <source>
        <dbReference type="Proteomes" id="UP000034487"/>
    </source>
</evidence>
<dbReference type="AlphaFoldDB" id="A0A0G1SM98"/>
<dbReference type="CDD" id="cd01425">
    <property type="entry name" value="RPS2"/>
    <property type="match status" value="1"/>
</dbReference>
<dbReference type="PATRIC" id="fig|1618335.3.peg.403"/>
<evidence type="ECO:0000256" key="6">
    <source>
        <dbReference type="SAM" id="MobiDB-lite"/>
    </source>
</evidence>
<dbReference type="PANTHER" id="PTHR12534">
    <property type="entry name" value="30S RIBOSOMAL PROTEIN S2 PROKARYOTIC AND ORGANELLAR"/>
    <property type="match status" value="1"/>
</dbReference>
<dbReference type="GO" id="GO:0022627">
    <property type="term" value="C:cytosolic small ribosomal subunit"/>
    <property type="evidence" value="ECO:0007669"/>
    <property type="project" value="TreeGrafter"/>
</dbReference>
<keyword evidence="2 5" id="KW-0689">Ribosomal protein</keyword>
<dbReference type="Proteomes" id="UP000034487">
    <property type="component" value="Unassembled WGS sequence"/>
</dbReference>
<dbReference type="GO" id="GO:0006412">
    <property type="term" value="P:translation"/>
    <property type="evidence" value="ECO:0007669"/>
    <property type="project" value="UniProtKB-UniRule"/>
</dbReference>
<reference evidence="7 8" key="1">
    <citation type="journal article" date="2015" name="Nature">
        <title>rRNA introns, odd ribosomes, and small enigmatic genomes across a large radiation of phyla.</title>
        <authorList>
            <person name="Brown C.T."/>
            <person name="Hug L.A."/>
            <person name="Thomas B.C."/>
            <person name="Sharon I."/>
            <person name="Castelle C.J."/>
            <person name="Singh A."/>
            <person name="Wilkins M.J."/>
            <person name="Williams K.H."/>
            <person name="Banfield J.F."/>
        </authorList>
    </citation>
    <scope>NUCLEOTIDE SEQUENCE [LARGE SCALE GENOMIC DNA]</scope>
</reference>
<protein>
    <recommendedName>
        <fullName evidence="4 5">Small ribosomal subunit protein uS2</fullName>
    </recommendedName>
</protein>
<dbReference type="GO" id="GO:0003735">
    <property type="term" value="F:structural constituent of ribosome"/>
    <property type="evidence" value="ECO:0007669"/>
    <property type="project" value="InterPro"/>
</dbReference>
<evidence type="ECO:0000256" key="5">
    <source>
        <dbReference type="HAMAP-Rule" id="MF_00291"/>
    </source>
</evidence>
<feature type="region of interest" description="Disordered" evidence="6">
    <location>
        <begin position="223"/>
        <end position="268"/>
    </location>
</feature>
<keyword evidence="3 5" id="KW-0687">Ribonucleoprotein</keyword>
<dbReference type="Pfam" id="PF00318">
    <property type="entry name" value="Ribosomal_S2"/>
    <property type="match status" value="1"/>
</dbReference>
<comment type="similarity">
    <text evidence="1 5">Belongs to the universal ribosomal protein uS2 family.</text>
</comment>
<sequence length="268" mass="29538">MALPTLIELANCGAHYGHHPSFVYPKAKRFVYGIRQNVALIDLEKTLERLTEAQKVIAANRAEGKTVLFVGTRRGVKEIVKKVAETFGEPYVTERWLGGFLTNFESIHENIKKMNELDEYLAGDQSKGLSKIDRLRATNKLARYHRFLAGVTNLSAKPGLMVMASASEDKIALLEANMEGIPVIAICDTDTNPDKITYPIPANDDAAKAVELILQALVSLATKEKKAPEAPIAESVEEKPKKAAKPKADKVTKKVAKTESKKTVKKKK</sequence>
<evidence type="ECO:0000256" key="3">
    <source>
        <dbReference type="ARBA" id="ARBA00023274"/>
    </source>
</evidence>
<name>A0A0G1SM98_9BACT</name>
<dbReference type="PRINTS" id="PR00395">
    <property type="entry name" value="RIBOSOMALS2"/>
</dbReference>